<dbReference type="SUPFAM" id="SSF51556">
    <property type="entry name" value="Metallo-dependent hydrolases"/>
    <property type="match status" value="1"/>
</dbReference>
<name>A0A9Q9MCN4_9ACTN</name>
<gene>
    <name evidence="3" type="ORF">Daura_30715</name>
</gene>
<dbReference type="KEGG" id="daur:Daura_30715"/>
<dbReference type="Pfam" id="PF04909">
    <property type="entry name" value="Amidohydro_2"/>
    <property type="match status" value="1"/>
</dbReference>
<keyword evidence="4" id="KW-1185">Reference proteome</keyword>
<dbReference type="AlphaFoldDB" id="A0A9Q9MCN4"/>
<dbReference type="Gene3D" id="3.20.20.140">
    <property type="entry name" value="Metal-dependent hydrolases"/>
    <property type="match status" value="1"/>
</dbReference>
<evidence type="ECO:0000313" key="3">
    <source>
        <dbReference type="EMBL" id="UWZ51129.1"/>
    </source>
</evidence>
<dbReference type="GO" id="GO:0016787">
    <property type="term" value="F:hydrolase activity"/>
    <property type="evidence" value="ECO:0007669"/>
    <property type="project" value="InterPro"/>
</dbReference>
<dbReference type="InterPro" id="IPR052350">
    <property type="entry name" value="Metallo-dep_Lactonases"/>
</dbReference>
<dbReference type="PANTHER" id="PTHR43569">
    <property type="entry name" value="AMIDOHYDROLASE"/>
    <property type="match status" value="1"/>
</dbReference>
<dbReference type="EMBL" id="CP073767">
    <property type="protein sequence ID" value="UWZ51129.1"/>
    <property type="molecule type" value="Genomic_DNA"/>
</dbReference>
<dbReference type="Proteomes" id="UP001058003">
    <property type="component" value="Chromosome"/>
</dbReference>
<organism evidence="3 4">
    <name type="scientific">Dactylosporangium aurantiacum</name>
    <dbReference type="NCBI Taxonomy" id="35754"/>
    <lineage>
        <taxon>Bacteria</taxon>
        <taxon>Bacillati</taxon>
        <taxon>Actinomycetota</taxon>
        <taxon>Actinomycetes</taxon>
        <taxon>Micromonosporales</taxon>
        <taxon>Micromonosporaceae</taxon>
        <taxon>Dactylosporangium</taxon>
    </lineage>
</organism>
<proteinExistence type="inferred from homology"/>
<feature type="domain" description="Amidohydrolase-related" evidence="2">
    <location>
        <begin position="28"/>
        <end position="305"/>
    </location>
</feature>
<evidence type="ECO:0000259" key="2">
    <source>
        <dbReference type="Pfam" id="PF04909"/>
    </source>
</evidence>
<dbReference type="PANTHER" id="PTHR43569:SF2">
    <property type="entry name" value="AMIDOHYDROLASE-RELATED DOMAIN-CONTAINING PROTEIN"/>
    <property type="match status" value="1"/>
</dbReference>
<accession>A0A9Q9MCN4</accession>
<sequence length="314" mass="33799">MGRHGGRAGLHGRLSTSTRTREGALMIIDAHHHLWQPERGYQWLDEPGLDAIRRPFTPADLTAELAAAGVDRTVLVEGGRCHTDEAADFLGHAADTPAIAGVVAWIDVAAPDVPATIERYRGLRGGDLLVGLRAQVQGEADPDYLDRPEVRRGLAEIGAAGLVFDLVIRADQLPSAARAARAVPQLRFVLDHLGKPRIDEGEEGLRRWREPFTALAANPNVTCKLSGMVTEAGPDWSCDALRPFVAVAVDAFGPDRLMFGSDWPVCLLAADYPAVLAALREALPPLSPPQLREIFAGTATRTYGLADDARRPPA</sequence>
<comment type="similarity">
    <text evidence="1">Belongs to the metallo-dependent hydrolases superfamily.</text>
</comment>
<reference evidence="3" key="1">
    <citation type="submission" date="2021-04" db="EMBL/GenBank/DDBJ databases">
        <title>Dactylosporangium aurantiacum NRRL B-8018 full assembly.</title>
        <authorList>
            <person name="Hartkoorn R.C."/>
            <person name="Beaudoing E."/>
            <person name="Hot D."/>
        </authorList>
    </citation>
    <scope>NUCLEOTIDE SEQUENCE</scope>
    <source>
        <strain evidence="3">NRRL B-8018</strain>
    </source>
</reference>
<evidence type="ECO:0000256" key="1">
    <source>
        <dbReference type="ARBA" id="ARBA00038310"/>
    </source>
</evidence>
<protein>
    <submittedName>
        <fullName evidence="3">Amidohydrolase family protein</fullName>
    </submittedName>
</protein>
<dbReference type="InterPro" id="IPR006680">
    <property type="entry name" value="Amidohydro-rel"/>
</dbReference>
<evidence type="ECO:0000313" key="4">
    <source>
        <dbReference type="Proteomes" id="UP001058003"/>
    </source>
</evidence>
<dbReference type="InterPro" id="IPR032466">
    <property type="entry name" value="Metal_Hydrolase"/>
</dbReference>